<evidence type="ECO:0000256" key="1">
    <source>
        <dbReference type="SAM" id="Phobius"/>
    </source>
</evidence>
<keyword evidence="1" id="KW-0472">Membrane</keyword>
<dbReference type="KEGG" id="cprv:CYPRO_0259"/>
<reference evidence="2 3" key="1">
    <citation type="submission" date="2018-03" db="EMBL/GenBank/DDBJ databases">
        <title>Phenotypic and genomic properties of Cyclonatronum proteinivorum gen. nov., sp. nov., a haloalkaliphilic bacteroidete from soda lakes possessing Na+-translocating rhodopsin.</title>
        <authorList>
            <person name="Toshchakov S.V."/>
            <person name="Korzhenkov A."/>
            <person name="Samarov N.I."/>
            <person name="Kublanov I.V."/>
            <person name="Muntyan M.S."/>
            <person name="Sorokin D.Y."/>
        </authorList>
    </citation>
    <scope>NUCLEOTIDE SEQUENCE [LARGE SCALE GENOMIC DNA]</scope>
    <source>
        <strain evidence="2 3">Omega</strain>
    </source>
</reference>
<feature type="transmembrane region" description="Helical" evidence="1">
    <location>
        <begin position="186"/>
        <end position="204"/>
    </location>
</feature>
<protein>
    <submittedName>
        <fullName evidence="2">Uncharacterized protein</fullName>
    </submittedName>
</protein>
<sequence length="301" mass="33630">MSDRLFSEEEVAKVIRRAAELEAARSRNAKGSSNAGLSVKELEEIASASGLDPELVRQAATELDSSESTPHTASPEGKAIIDGNEIYAESWIDANAEPALIDLLITELNHKHGTSEDDVTWWNNLTGDYPGKARVKRNKHATEWIYTDSWQMSTTRVLFQGRNGRLRIRVSKRDTYGGTWENYGSYAWLFAFVLLIPAGIFGYIGTDSTMLTALIMTTAFILSFGVSRTYLTNLVSKEEQTITRIITDLTAYARELAPDYQKPASKTTGTESRRTIKIDDEEILPSESVAQKAQRLRNQLR</sequence>
<organism evidence="2 3">
    <name type="scientific">Cyclonatronum proteinivorum</name>
    <dbReference type="NCBI Taxonomy" id="1457365"/>
    <lineage>
        <taxon>Bacteria</taxon>
        <taxon>Pseudomonadati</taxon>
        <taxon>Balneolota</taxon>
        <taxon>Balneolia</taxon>
        <taxon>Balneolales</taxon>
        <taxon>Cyclonatronaceae</taxon>
        <taxon>Cyclonatronum</taxon>
    </lineage>
</organism>
<evidence type="ECO:0000313" key="2">
    <source>
        <dbReference type="EMBL" id="AXI99546.1"/>
    </source>
</evidence>
<keyword evidence="3" id="KW-1185">Reference proteome</keyword>
<dbReference type="AlphaFoldDB" id="A0A345UGE5"/>
<proteinExistence type="predicted"/>
<dbReference type="OrthoDB" id="9806895at2"/>
<feature type="transmembrane region" description="Helical" evidence="1">
    <location>
        <begin position="210"/>
        <end position="231"/>
    </location>
</feature>
<dbReference type="RefSeq" id="WP_114982809.1">
    <property type="nucleotide sequence ID" value="NZ_CP027806.1"/>
</dbReference>
<keyword evidence="1" id="KW-0812">Transmembrane</keyword>
<keyword evidence="1" id="KW-1133">Transmembrane helix</keyword>
<gene>
    <name evidence="2" type="ORF">CYPRO_0259</name>
</gene>
<dbReference type="Proteomes" id="UP000254808">
    <property type="component" value="Chromosome"/>
</dbReference>
<dbReference type="EMBL" id="CP027806">
    <property type="protein sequence ID" value="AXI99546.1"/>
    <property type="molecule type" value="Genomic_DNA"/>
</dbReference>
<evidence type="ECO:0000313" key="3">
    <source>
        <dbReference type="Proteomes" id="UP000254808"/>
    </source>
</evidence>
<name>A0A345UGE5_9BACT</name>
<accession>A0A345UGE5</accession>